<dbReference type="AlphaFoldDB" id="A0A5E7BIW0"/>
<gene>
    <name evidence="2" type="ORF">PS691_01905</name>
</gene>
<name>A0A5E7BIW0_PSEFL</name>
<sequence>MSRWNISDIFFIGEGGRVRILDLKPGEVNIFTGASGTGKSTLIKAIDYCLGSSKCELAAHVKRHSLTIS</sequence>
<dbReference type="InterPro" id="IPR038729">
    <property type="entry name" value="Rad50/SbcC_AAA"/>
</dbReference>
<reference evidence="2 3" key="1">
    <citation type="submission" date="2019-09" db="EMBL/GenBank/DDBJ databases">
        <authorList>
            <person name="Chandra G."/>
            <person name="Truman W A."/>
        </authorList>
    </citation>
    <scope>NUCLEOTIDE SEQUENCE [LARGE SCALE GENOMIC DNA]</scope>
    <source>
        <strain evidence="2">PS691</strain>
    </source>
</reference>
<feature type="domain" description="Rad50/SbcC-type AAA" evidence="1">
    <location>
        <begin position="21"/>
        <end position="53"/>
    </location>
</feature>
<dbReference type="GO" id="GO:0006302">
    <property type="term" value="P:double-strand break repair"/>
    <property type="evidence" value="ECO:0007669"/>
    <property type="project" value="InterPro"/>
</dbReference>
<organism evidence="2 3">
    <name type="scientific">Pseudomonas fluorescens</name>
    <dbReference type="NCBI Taxonomy" id="294"/>
    <lineage>
        <taxon>Bacteria</taxon>
        <taxon>Pseudomonadati</taxon>
        <taxon>Pseudomonadota</taxon>
        <taxon>Gammaproteobacteria</taxon>
        <taxon>Pseudomonadales</taxon>
        <taxon>Pseudomonadaceae</taxon>
        <taxon>Pseudomonas</taxon>
    </lineage>
</organism>
<dbReference type="InterPro" id="IPR027417">
    <property type="entry name" value="P-loop_NTPase"/>
</dbReference>
<dbReference type="Proteomes" id="UP000337909">
    <property type="component" value="Unassembled WGS sequence"/>
</dbReference>
<dbReference type="EMBL" id="CABVHQ010000015">
    <property type="protein sequence ID" value="VVN91535.1"/>
    <property type="molecule type" value="Genomic_DNA"/>
</dbReference>
<dbReference type="GO" id="GO:0016887">
    <property type="term" value="F:ATP hydrolysis activity"/>
    <property type="evidence" value="ECO:0007669"/>
    <property type="project" value="InterPro"/>
</dbReference>
<dbReference type="RefSeq" id="WP_224788193.1">
    <property type="nucleotide sequence ID" value="NZ_CABVHQ010000015.1"/>
</dbReference>
<dbReference type="CDD" id="cd00267">
    <property type="entry name" value="ABC_ATPase"/>
    <property type="match status" value="1"/>
</dbReference>
<dbReference type="Pfam" id="PF13476">
    <property type="entry name" value="AAA_23"/>
    <property type="match status" value="1"/>
</dbReference>
<proteinExistence type="predicted"/>
<dbReference type="Gene3D" id="3.40.50.300">
    <property type="entry name" value="P-loop containing nucleotide triphosphate hydrolases"/>
    <property type="match status" value="1"/>
</dbReference>
<protein>
    <recommendedName>
        <fullName evidence="1">Rad50/SbcC-type AAA domain-containing protein</fullName>
    </recommendedName>
</protein>
<accession>A0A5E7BIW0</accession>
<evidence type="ECO:0000313" key="3">
    <source>
        <dbReference type="Proteomes" id="UP000337909"/>
    </source>
</evidence>
<dbReference type="SUPFAM" id="SSF52540">
    <property type="entry name" value="P-loop containing nucleoside triphosphate hydrolases"/>
    <property type="match status" value="1"/>
</dbReference>
<evidence type="ECO:0000313" key="2">
    <source>
        <dbReference type="EMBL" id="VVN91535.1"/>
    </source>
</evidence>
<evidence type="ECO:0000259" key="1">
    <source>
        <dbReference type="Pfam" id="PF13476"/>
    </source>
</evidence>